<feature type="binding site" evidence="4">
    <location>
        <position position="132"/>
    </location>
    <ligand>
        <name>ATP</name>
        <dbReference type="ChEBI" id="CHEBI:30616"/>
    </ligand>
</feature>
<evidence type="ECO:0000256" key="5">
    <source>
        <dbReference type="SAM" id="MobiDB-lite"/>
    </source>
</evidence>
<keyword evidence="8" id="KW-1185">Reference proteome</keyword>
<feature type="compositionally biased region" description="Polar residues" evidence="5">
    <location>
        <begin position="414"/>
        <end position="425"/>
    </location>
</feature>
<feature type="region of interest" description="Disordered" evidence="5">
    <location>
        <begin position="414"/>
        <end position="437"/>
    </location>
</feature>
<dbReference type="InterPro" id="IPR050117">
    <property type="entry name" value="MAPK"/>
</dbReference>
<dbReference type="EMBL" id="JAFCIX010000006">
    <property type="protein sequence ID" value="KAH6601429.1"/>
    <property type="molecule type" value="Genomic_DNA"/>
</dbReference>
<keyword evidence="2 4" id="KW-0547">Nucleotide-binding</keyword>
<evidence type="ECO:0000256" key="1">
    <source>
        <dbReference type="ARBA" id="ARBA00022527"/>
    </source>
</evidence>
<dbReference type="PROSITE" id="PS00107">
    <property type="entry name" value="PROTEIN_KINASE_ATP"/>
    <property type="match status" value="1"/>
</dbReference>
<dbReference type="Gene3D" id="1.10.510.10">
    <property type="entry name" value="Transferase(Phosphotransferase) domain 1"/>
    <property type="match status" value="1"/>
</dbReference>
<gene>
    <name evidence="7" type="ORF">BASA50_001618</name>
</gene>
<dbReference type="PANTHER" id="PTHR24055">
    <property type="entry name" value="MITOGEN-ACTIVATED PROTEIN KINASE"/>
    <property type="match status" value="1"/>
</dbReference>
<keyword evidence="1" id="KW-0808">Transferase</keyword>
<feature type="domain" description="Protein kinase" evidence="6">
    <location>
        <begin position="103"/>
        <end position="388"/>
    </location>
</feature>
<evidence type="ECO:0000256" key="3">
    <source>
        <dbReference type="ARBA" id="ARBA00022840"/>
    </source>
</evidence>
<reference evidence="7 8" key="1">
    <citation type="submission" date="2021-02" db="EMBL/GenBank/DDBJ databases">
        <title>Variation within the Batrachochytrium salamandrivorans European outbreak.</title>
        <authorList>
            <person name="Kelly M."/>
            <person name="Pasmans F."/>
            <person name="Shea T.P."/>
            <person name="Munoz J.F."/>
            <person name="Carranza S."/>
            <person name="Cuomo C.A."/>
            <person name="Martel A."/>
        </authorList>
    </citation>
    <scope>NUCLEOTIDE SEQUENCE [LARGE SCALE GENOMIC DNA]</scope>
    <source>
        <strain evidence="7 8">AMFP18/2</strain>
    </source>
</reference>
<dbReference type="Proteomes" id="UP001648503">
    <property type="component" value="Unassembled WGS sequence"/>
</dbReference>
<dbReference type="SMART" id="SM00220">
    <property type="entry name" value="S_TKc"/>
    <property type="match status" value="1"/>
</dbReference>
<name>A0ABQ8FNQ7_9FUNG</name>
<keyword evidence="1" id="KW-0418">Kinase</keyword>
<dbReference type="PROSITE" id="PS50011">
    <property type="entry name" value="PROTEIN_KINASE_DOM"/>
    <property type="match status" value="1"/>
</dbReference>
<protein>
    <recommendedName>
        <fullName evidence="6">Protein kinase domain-containing protein</fullName>
    </recommendedName>
</protein>
<organism evidence="7 8">
    <name type="scientific">Batrachochytrium salamandrivorans</name>
    <dbReference type="NCBI Taxonomy" id="1357716"/>
    <lineage>
        <taxon>Eukaryota</taxon>
        <taxon>Fungi</taxon>
        <taxon>Fungi incertae sedis</taxon>
        <taxon>Chytridiomycota</taxon>
        <taxon>Chytridiomycota incertae sedis</taxon>
        <taxon>Chytridiomycetes</taxon>
        <taxon>Rhizophydiales</taxon>
        <taxon>Rhizophydiales incertae sedis</taxon>
        <taxon>Batrachochytrium</taxon>
    </lineage>
</organism>
<dbReference type="SUPFAM" id="SSF56112">
    <property type="entry name" value="Protein kinase-like (PK-like)"/>
    <property type="match status" value="1"/>
</dbReference>
<evidence type="ECO:0000313" key="7">
    <source>
        <dbReference type="EMBL" id="KAH6601429.1"/>
    </source>
</evidence>
<dbReference type="Gene3D" id="3.30.200.20">
    <property type="entry name" value="Phosphorylase Kinase, domain 1"/>
    <property type="match status" value="1"/>
</dbReference>
<dbReference type="InterPro" id="IPR000719">
    <property type="entry name" value="Prot_kinase_dom"/>
</dbReference>
<evidence type="ECO:0000256" key="4">
    <source>
        <dbReference type="PROSITE-ProRule" id="PRU10141"/>
    </source>
</evidence>
<dbReference type="PROSITE" id="PS00108">
    <property type="entry name" value="PROTEIN_KINASE_ST"/>
    <property type="match status" value="1"/>
</dbReference>
<dbReference type="InterPro" id="IPR008271">
    <property type="entry name" value="Ser/Thr_kinase_AS"/>
</dbReference>
<dbReference type="Pfam" id="PF00069">
    <property type="entry name" value="Pkinase"/>
    <property type="match status" value="1"/>
</dbReference>
<dbReference type="InterPro" id="IPR017441">
    <property type="entry name" value="Protein_kinase_ATP_BS"/>
</dbReference>
<dbReference type="InterPro" id="IPR011009">
    <property type="entry name" value="Kinase-like_dom_sf"/>
</dbReference>
<proteinExistence type="predicted"/>
<comment type="caution">
    <text evidence="7">The sequence shown here is derived from an EMBL/GenBank/DDBJ whole genome shotgun (WGS) entry which is preliminary data.</text>
</comment>
<keyword evidence="1" id="KW-0723">Serine/threonine-protein kinase</keyword>
<evidence type="ECO:0000259" key="6">
    <source>
        <dbReference type="PROSITE" id="PS50011"/>
    </source>
</evidence>
<sequence length="784" mass="87299">MGRVVWGGLHPTERAFGPQLCIAGSSLTHFICSLTQHILFLSFSTPRLACIEHLIERPFAAAQDPISALATTLLTIQAISRAESPSFTSAFIMADQHHKFEDFCMTQKLGEGTFSEVLKVKHKGSGKIYAMKRFRKRFNSSTFEEIQNLREIQALRRLNPHNHIIDLIETVFDQKHGLLALNFELMDCNLYELTSSKTTVITETKAKHYFYQICIGLEYMHSKGIFHRDIKPENILIKGSIIKLADFGSCRGIHSKQPYTEYIATRWYRSPECLLCDGMYSFKMDIWGAGCVLYEIISKAPLFPGSNELDQLHKIHAILGTPSNTLLQKMIGDRSSSPKYDFPSKEGTGIHALIPHISIECIDLINVMLVYDPDLRINAKEILQHGFFRNIQHTNDSSLNPDVITNSMPTLSAMTLKPNMTNNDTTIKDGGRTKPYLKKQGSKYDEIHTDTTPSIAVAEHAPIPVSLDAKATPHQHHLAEATITVEKEDLDKSENKESESVRTITISTAHSLAHVYPHELEDTHQSNHINAYGQSHHHLARPADRAPKSDTLQSQLSSHHLSLHAYPKPHHLHSVQMDSSDTMSVISTTSTNATSLTNATNAIVLSPSYYHRAKPHQQGDDRSGKISFVRARQSKKNMSVVYPMQVLDSRGSKRGSASHINLQRKVPGSWGQGANSVPNAISIKRLHQSKLPALAAGQSLPLKNASFELKSKVDPRAATLPMLNISSLATENRKDIAKNNKELIALPTLGSDPFNSVEIPLGCGTMEATLTTTLPRIKPHRSHH</sequence>
<evidence type="ECO:0000256" key="2">
    <source>
        <dbReference type="ARBA" id="ARBA00022741"/>
    </source>
</evidence>
<evidence type="ECO:0000313" key="8">
    <source>
        <dbReference type="Proteomes" id="UP001648503"/>
    </source>
</evidence>
<keyword evidence="3 4" id="KW-0067">ATP-binding</keyword>
<accession>A0ABQ8FNQ7</accession>